<sequence>MVAFRNIFTAALALATPITAAITPAEVVVNIQSITSVSLKLQVPAQKISIVNGPLILIGQGPFPELIVGFADIVSKATLAIAGMQGMPTVPAGQATDDVFNAFREFVRVHQVLLNILIGKAGLFQSVPFIGTPIAAVLRQVEKVVDTIAFGLIATFEARANDFKTQAGMLTGSLQVCIASYDGISVARPTRRSMAARREIAV</sequence>
<evidence type="ECO:0000313" key="1">
    <source>
        <dbReference type="EMBL" id="CAE7220468.1"/>
    </source>
</evidence>
<accession>A0A6S6WI06</accession>
<dbReference type="EMBL" id="HG992988">
    <property type="protein sequence ID" value="CAE7220468.1"/>
    <property type="molecule type" value="Genomic_DNA"/>
</dbReference>
<protein>
    <submittedName>
        <fullName evidence="1">Uncharacterized protein</fullName>
    </submittedName>
</protein>
<organism evidence="1 2">
    <name type="scientific">Pyrenophora teres f. teres</name>
    <dbReference type="NCBI Taxonomy" id="97479"/>
    <lineage>
        <taxon>Eukaryota</taxon>
        <taxon>Fungi</taxon>
        <taxon>Dikarya</taxon>
        <taxon>Ascomycota</taxon>
        <taxon>Pezizomycotina</taxon>
        <taxon>Dothideomycetes</taxon>
        <taxon>Pleosporomycetidae</taxon>
        <taxon>Pleosporales</taxon>
        <taxon>Pleosporineae</taxon>
        <taxon>Pleosporaceae</taxon>
        <taxon>Pyrenophora</taxon>
    </lineage>
</organism>
<dbReference type="Pfam" id="PF17615">
    <property type="entry name" value="C166"/>
    <property type="match status" value="1"/>
</dbReference>
<proteinExistence type="predicted"/>
<reference evidence="1" key="1">
    <citation type="submission" date="2021-02" db="EMBL/GenBank/DDBJ databases">
        <authorList>
            <person name="Syme A R."/>
            <person name="Syme A R."/>
            <person name="Moolhuijzen P."/>
        </authorList>
    </citation>
    <scope>NUCLEOTIDE SEQUENCE</scope>
    <source>
        <strain evidence="1">W1-1</strain>
    </source>
</reference>
<evidence type="ECO:0000313" key="2">
    <source>
        <dbReference type="Proteomes" id="UP000472372"/>
    </source>
</evidence>
<dbReference type="AlphaFoldDB" id="A0A6S6WI06"/>
<gene>
    <name evidence="1" type="ORF">PTTW11_11315</name>
</gene>
<dbReference type="Proteomes" id="UP000472372">
    <property type="component" value="Chromosome 12"/>
</dbReference>
<name>A0A6S6WI06_9PLEO</name>